<keyword evidence="5" id="KW-1185">Reference proteome</keyword>
<dbReference type="OMA" id="ETEVYEW"/>
<dbReference type="Pfam" id="PF00561">
    <property type="entry name" value="Abhydrolase_1"/>
    <property type="match status" value="2"/>
</dbReference>
<organism evidence="4 5">
    <name type="scientific">Pseudocohnilembus persalinus</name>
    <name type="common">Ciliate</name>
    <dbReference type="NCBI Taxonomy" id="266149"/>
    <lineage>
        <taxon>Eukaryota</taxon>
        <taxon>Sar</taxon>
        <taxon>Alveolata</taxon>
        <taxon>Ciliophora</taxon>
        <taxon>Intramacronucleata</taxon>
        <taxon>Oligohymenophorea</taxon>
        <taxon>Scuticociliatia</taxon>
        <taxon>Philasterida</taxon>
        <taxon>Pseudocohnilembidae</taxon>
        <taxon>Pseudocohnilembus</taxon>
    </lineage>
</organism>
<feature type="compositionally biased region" description="Polar residues" evidence="2">
    <location>
        <begin position="846"/>
        <end position="856"/>
    </location>
</feature>
<evidence type="ECO:0000313" key="4">
    <source>
        <dbReference type="EMBL" id="KRX02794.1"/>
    </source>
</evidence>
<dbReference type="PANTHER" id="PTHR42886:SF29">
    <property type="entry name" value="PUMMELIG, ISOFORM A"/>
    <property type="match status" value="1"/>
</dbReference>
<dbReference type="EMBL" id="LDAU01000152">
    <property type="protein sequence ID" value="KRX02794.1"/>
    <property type="molecule type" value="Genomic_DNA"/>
</dbReference>
<dbReference type="GO" id="GO:0006654">
    <property type="term" value="P:phosphatidic acid biosynthetic process"/>
    <property type="evidence" value="ECO:0007669"/>
    <property type="project" value="TreeGrafter"/>
</dbReference>
<feature type="domain" description="AB hydrolase-1" evidence="3">
    <location>
        <begin position="463"/>
        <end position="596"/>
    </location>
</feature>
<feature type="region of interest" description="Disordered" evidence="2">
    <location>
        <begin position="76"/>
        <end position="113"/>
    </location>
</feature>
<comment type="similarity">
    <text evidence="1">Belongs to the peptidase S33 family. ABHD4/ABHD5 subfamily.</text>
</comment>
<feature type="region of interest" description="Disordered" evidence="2">
    <location>
        <begin position="1"/>
        <end position="21"/>
    </location>
</feature>
<evidence type="ECO:0000256" key="1">
    <source>
        <dbReference type="ARBA" id="ARBA00038097"/>
    </source>
</evidence>
<feature type="region of interest" description="Disordered" evidence="2">
    <location>
        <begin position="814"/>
        <end position="856"/>
    </location>
</feature>
<dbReference type="InterPro" id="IPR000073">
    <property type="entry name" value="AB_hydrolase_1"/>
</dbReference>
<gene>
    <name evidence="4" type="ORF">PPERSA_02284</name>
</gene>
<dbReference type="AlphaFoldDB" id="A0A0V0QKW2"/>
<dbReference type="Proteomes" id="UP000054937">
    <property type="component" value="Unassembled WGS sequence"/>
</dbReference>
<dbReference type="OrthoDB" id="430332at2759"/>
<protein>
    <recommendedName>
        <fullName evidence="3">AB hydrolase-1 domain-containing protein</fullName>
    </recommendedName>
</protein>
<name>A0A0V0QKW2_PSEPJ</name>
<feature type="compositionally biased region" description="Polar residues" evidence="2">
    <location>
        <begin position="1"/>
        <end position="13"/>
    </location>
</feature>
<dbReference type="PRINTS" id="PR00111">
    <property type="entry name" value="ABHYDROLASE"/>
</dbReference>
<reference evidence="4 5" key="1">
    <citation type="journal article" date="2015" name="Sci. Rep.">
        <title>Genome of the facultative scuticociliatosis pathogen Pseudocohnilembus persalinus provides insight into its virulence through horizontal gene transfer.</title>
        <authorList>
            <person name="Xiong J."/>
            <person name="Wang G."/>
            <person name="Cheng J."/>
            <person name="Tian M."/>
            <person name="Pan X."/>
            <person name="Warren A."/>
            <person name="Jiang C."/>
            <person name="Yuan D."/>
            <person name="Miao W."/>
        </authorList>
    </citation>
    <scope>NUCLEOTIDE SEQUENCE [LARGE SCALE GENOMIC DNA]</scope>
    <source>
        <strain evidence="4">36N120E</strain>
    </source>
</reference>
<dbReference type="InterPro" id="IPR029058">
    <property type="entry name" value="AB_hydrolase_fold"/>
</dbReference>
<sequence>MNCLQQDTKNQPEILTKEENETYQKERQKLLQEKQLEKLKLELNSKLFKETEVYEWRCIEKFTGFFVNSKHTKPVKKCEKNNKDKKQKNNDKNDIQQKEQNQEQNKKEEEKEEDEIKILDPIIELNDNSYQWIHTYECGFQNEEIIVLLHGYAGCAMTYVRGLKQLAGKYHVFAIDMLGFGMSSRPSFNITDPKIIEYMVESIEKWRLKMIPDKKFNLCGHSYGGYISAMYGIKYAQHLKNLILLSPIGTTEYSQEQVQEREKQMLQNFGFTKKILFSKIKSSYSERTGPTRWLNKFYMPTNYIIGRYFSKRLGLPKEEVDLWQKFMRQQFKFNESTEKGFFDLFLFPVLAAKFPLCKELLKLKDQKLPEKEKNRLKEKQQTKLFKKTQSLEWQAIEKFSGLLDNNNQLELHKKDGNEIKNNVQIEDKWKDKVKIYNVEIQIKDESYQWIHTLEMGFENEEIMVLTHGYAGCALNYLRCFKQLAKKYHVFAIDFIGFGLSSRPNFELTETKEIIQFMLDSVEVWRKKVIPEKKFVLCGHSYGGYISGMYSSKYPQFLNGLVLISPVGCYKYSDQEIKQYDKNLQQNKNFMEKLVYGIMKNSYNDRRGPTKWLNSVFVPSNFVLKKMDQKGAELIYKNQIVQSTYTLIQDSNHQIVFEQPRLLAEKILERLEQQKNKQEIGRFKIQIDKKDNKNENIIYSVSEISSSESVGENQFNKPEIQKIKNFEVNNNFEQQSSKKQNNLLIKDKNLQKNAKQKENQNPINYHYFNDLSKKNNLKISEEITDENNKIQQNNNNKKLNQINSLQEICDLSSYSENQSDSDFSDEDYSVSNEHKSTKNSYDLEKYSNIQRNSNQQI</sequence>
<dbReference type="InParanoid" id="A0A0V0QKW2"/>
<evidence type="ECO:0000313" key="5">
    <source>
        <dbReference type="Proteomes" id="UP000054937"/>
    </source>
</evidence>
<dbReference type="GO" id="GO:0042171">
    <property type="term" value="F:lysophosphatidic acid acyltransferase activity"/>
    <property type="evidence" value="ECO:0007669"/>
    <property type="project" value="TreeGrafter"/>
</dbReference>
<proteinExistence type="inferred from homology"/>
<feature type="domain" description="AB hydrolase-1" evidence="3">
    <location>
        <begin position="145"/>
        <end position="267"/>
    </location>
</feature>
<dbReference type="GO" id="GO:0055088">
    <property type="term" value="P:lipid homeostasis"/>
    <property type="evidence" value="ECO:0007669"/>
    <property type="project" value="TreeGrafter"/>
</dbReference>
<dbReference type="PANTHER" id="PTHR42886">
    <property type="entry name" value="RE40534P-RELATED"/>
    <property type="match status" value="1"/>
</dbReference>
<feature type="compositionally biased region" description="Basic and acidic residues" evidence="2">
    <location>
        <begin position="831"/>
        <end position="844"/>
    </location>
</feature>
<comment type="caution">
    <text evidence="4">The sequence shown here is derived from an EMBL/GenBank/DDBJ whole genome shotgun (WGS) entry which is preliminary data.</text>
</comment>
<evidence type="ECO:0000259" key="3">
    <source>
        <dbReference type="Pfam" id="PF00561"/>
    </source>
</evidence>
<accession>A0A0V0QKW2</accession>
<dbReference type="SUPFAM" id="SSF53474">
    <property type="entry name" value="alpha/beta-Hydrolases"/>
    <property type="match status" value="2"/>
</dbReference>
<dbReference type="GO" id="GO:0052689">
    <property type="term" value="F:carboxylic ester hydrolase activity"/>
    <property type="evidence" value="ECO:0007669"/>
    <property type="project" value="TreeGrafter"/>
</dbReference>
<dbReference type="Gene3D" id="3.40.50.1820">
    <property type="entry name" value="alpha/beta hydrolase"/>
    <property type="match status" value="2"/>
</dbReference>
<evidence type="ECO:0000256" key="2">
    <source>
        <dbReference type="SAM" id="MobiDB-lite"/>
    </source>
</evidence>